<reference evidence="5 6" key="1">
    <citation type="journal article" date="2019" name="Nat. Med.">
        <title>A library of human gut bacterial isolates paired with longitudinal multiomics data enables mechanistic microbiome research.</title>
        <authorList>
            <person name="Poyet M."/>
            <person name="Groussin M."/>
            <person name="Gibbons S.M."/>
            <person name="Avila-Pacheco J."/>
            <person name="Jiang X."/>
            <person name="Kearney S.M."/>
            <person name="Perrotta A.R."/>
            <person name="Berdy B."/>
            <person name="Zhao S."/>
            <person name="Lieberman T.D."/>
            <person name="Swanson P.K."/>
            <person name="Smith M."/>
            <person name="Roesemann S."/>
            <person name="Alexander J.E."/>
            <person name="Rich S.A."/>
            <person name="Livny J."/>
            <person name="Vlamakis H."/>
            <person name="Clish C."/>
            <person name="Bullock K."/>
            <person name="Deik A."/>
            <person name="Scott J."/>
            <person name="Pierce K.A."/>
            <person name="Xavier R.J."/>
            <person name="Alm E.J."/>
        </authorList>
    </citation>
    <scope>NUCLEOTIDE SEQUENCE [LARGE SCALE GENOMIC DNA]</scope>
    <source>
        <strain evidence="5 6">BIOML-A7</strain>
    </source>
</reference>
<evidence type="ECO:0000256" key="4">
    <source>
        <dbReference type="SAM" id="SignalP"/>
    </source>
</evidence>
<dbReference type="CDD" id="cd13120">
    <property type="entry name" value="BF2867_like_N"/>
    <property type="match status" value="1"/>
</dbReference>
<dbReference type="InterPro" id="IPR012640">
    <property type="entry name" value="Membr_lipoprot_lipid_attach_CS"/>
</dbReference>
<dbReference type="Pfam" id="PF13149">
    <property type="entry name" value="Mfa_like_1"/>
    <property type="match status" value="1"/>
</dbReference>
<feature type="signal peptide" evidence="4">
    <location>
        <begin position="1"/>
        <end position="20"/>
    </location>
</feature>
<sequence>MKKILLAAVAIAALASCSNDDVVDVNQGKGISFRTSLDKALTRANVTNLQNLAAFNVTAIGNGVNYFTNLAVTSNDNGNNWNTASTYYWPGYELAFFAYAPQNPGGNVEISSAEKKITGFSPAQSVLDQKDLIISYNTGTKSRNEANGVSMNFKHALSQIEVKAKCSNDKVKIEVLGVKLVNAASKADFTFPEVETNIGYALQQSAWSGWMEKDDPSKAYVIRGENIVTLDNEAKSLMFNKGNFMLIPQKLEKWNGNTATTGVYLSVLCRIYSLDNGNATLLYPQPTDNDDKTGKYAFSAVGIDTNWEPGKKYTYMLNFCDNDGGAGEIDPLPTDPANPSDPNVDPTPIPGGNGGDPVLGKPIKFSVSVDEWTEQPVNINM</sequence>
<dbReference type="EMBL" id="WDCG01000020">
    <property type="protein sequence ID" value="KAB6421281.1"/>
    <property type="molecule type" value="Genomic_DNA"/>
</dbReference>
<dbReference type="Proteomes" id="UP000471447">
    <property type="component" value="Unassembled WGS sequence"/>
</dbReference>
<dbReference type="PROSITE" id="PS51257">
    <property type="entry name" value="PROKAR_LIPOPROTEIN"/>
    <property type="match status" value="1"/>
</dbReference>
<dbReference type="Gene3D" id="2.60.40.2620">
    <property type="entry name" value="Fimbrillin-like"/>
    <property type="match status" value="1"/>
</dbReference>
<name>A0A7J5QP34_9BACE</name>
<feature type="region of interest" description="Disordered" evidence="3">
    <location>
        <begin position="326"/>
        <end position="360"/>
    </location>
</feature>
<evidence type="ECO:0000313" key="5">
    <source>
        <dbReference type="EMBL" id="KAB6421281.1"/>
    </source>
</evidence>
<evidence type="ECO:0000256" key="1">
    <source>
        <dbReference type="ARBA" id="ARBA00017922"/>
    </source>
</evidence>
<dbReference type="AlphaFoldDB" id="A0A7J5QP34"/>
<dbReference type="Pfam" id="PF08139">
    <property type="entry name" value="LPAM_1"/>
    <property type="match status" value="1"/>
</dbReference>
<dbReference type="RefSeq" id="WP_048698762.1">
    <property type="nucleotide sequence ID" value="NZ_JBDORN010000021.1"/>
</dbReference>
<comment type="caution">
    <text evidence="5">The sequence shown here is derived from an EMBL/GenBank/DDBJ whole genome shotgun (WGS) entry which is preliminary data.</text>
</comment>
<proteinExistence type="predicted"/>
<accession>A0A7J5QP34</accession>
<dbReference type="InterPro" id="IPR042278">
    <property type="entry name" value="Mfa-like_1_N"/>
</dbReference>
<evidence type="ECO:0000256" key="3">
    <source>
        <dbReference type="SAM" id="MobiDB-lite"/>
    </source>
</evidence>
<feature type="chain" id="PRO_5029771539" description="Type IV secretion system putative lipoprotein virB7" evidence="4">
    <location>
        <begin position="21"/>
        <end position="381"/>
    </location>
</feature>
<keyword evidence="2 4" id="KW-0732">Signal</keyword>
<protein>
    <recommendedName>
        <fullName evidence="1">Type IV secretion system putative lipoprotein virB7</fullName>
    </recommendedName>
</protein>
<evidence type="ECO:0000313" key="6">
    <source>
        <dbReference type="Proteomes" id="UP000471447"/>
    </source>
</evidence>
<gene>
    <name evidence="5" type="ORF">GAZ26_17305</name>
</gene>
<evidence type="ECO:0000256" key="2">
    <source>
        <dbReference type="ARBA" id="ARBA00022729"/>
    </source>
</evidence>
<dbReference type="InterPro" id="IPR025049">
    <property type="entry name" value="Mfa-like_1"/>
</dbReference>
<organism evidence="5 6">
    <name type="scientific">Bacteroides xylanisolvens</name>
    <dbReference type="NCBI Taxonomy" id="371601"/>
    <lineage>
        <taxon>Bacteria</taxon>
        <taxon>Pseudomonadati</taxon>
        <taxon>Bacteroidota</taxon>
        <taxon>Bacteroidia</taxon>
        <taxon>Bacteroidales</taxon>
        <taxon>Bacteroidaceae</taxon>
        <taxon>Bacteroides</taxon>
    </lineage>
</organism>